<sequence>MLIGEVARRSGVSARMLRHYDRIGLLSPSARTASGYRQYTEADLQRLFHVESLRSLGFSLSEIATNLDIDDFAPGKLVDQLAERARVKLIATEELLSRLERIRASEPRGWLDVLRIVELIRGFDSSSASDRQRLALSLDTVDESSTAVLVEAVLRETEPNVAGALLWSIARMGDAAVPALTRALDSHEQSRCRRALEALLKIGTPRSLAVVAARTAHSDGHVRARANLIAGANGDDRTVPSLVTMVAVGELDIEAAEALETLAQSEQGARRVARQAGIATHAADANGRRRLAGMLASIPGAEAEATLRLLATAADSAVALTARAHLQARAT</sequence>
<dbReference type="InterPro" id="IPR016024">
    <property type="entry name" value="ARM-type_fold"/>
</dbReference>
<dbReference type="PANTHER" id="PTHR30204:SF93">
    <property type="entry name" value="HTH MERR-TYPE DOMAIN-CONTAINING PROTEIN"/>
    <property type="match status" value="1"/>
</dbReference>
<dbReference type="PRINTS" id="PR00040">
    <property type="entry name" value="HTHMERR"/>
</dbReference>
<dbReference type="Proteomes" id="UP000316125">
    <property type="component" value="Chromosome"/>
</dbReference>
<proteinExistence type="predicted"/>
<keyword evidence="1" id="KW-0238">DNA-binding</keyword>
<dbReference type="InterPro" id="IPR011989">
    <property type="entry name" value="ARM-like"/>
</dbReference>
<dbReference type="Pfam" id="PF13411">
    <property type="entry name" value="MerR_1"/>
    <property type="match status" value="1"/>
</dbReference>
<name>A0A4Y5YMZ6_9MICO</name>
<dbReference type="GO" id="GO:0003677">
    <property type="term" value="F:DNA binding"/>
    <property type="evidence" value="ECO:0007669"/>
    <property type="project" value="UniProtKB-KW"/>
</dbReference>
<evidence type="ECO:0000313" key="4">
    <source>
        <dbReference type="Proteomes" id="UP000316125"/>
    </source>
</evidence>
<dbReference type="Gene3D" id="1.10.1660.10">
    <property type="match status" value="1"/>
</dbReference>
<feature type="domain" description="HTH merR-type" evidence="2">
    <location>
        <begin position="1"/>
        <end position="69"/>
    </location>
</feature>
<protein>
    <submittedName>
        <fullName evidence="3">MerR family transcriptional regulator</fullName>
    </submittedName>
</protein>
<evidence type="ECO:0000259" key="2">
    <source>
        <dbReference type="PROSITE" id="PS50937"/>
    </source>
</evidence>
<dbReference type="SUPFAM" id="SSF46955">
    <property type="entry name" value="Putative DNA-binding domain"/>
    <property type="match status" value="1"/>
</dbReference>
<dbReference type="AlphaFoldDB" id="A0A4Y5YMZ6"/>
<dbReference type="OrthoDB" id="9809391at2"/>
<evidence type="ECO:0000256" key="1">
    <source>
        <dbReference type="ARBA" id="ARBA00023125"/>
    </source>
</evidence>
<dbReference type="Pfam" id="PF13646">
    <property type="entry name" value="HEAT_2"/>
    <property type="match status" value="1"/>
</dbReference>
<dbReference type="EMBL" id="CP041040">
    <property type="protein sequence ID" value="QDE33926.1"/>
    <property type="molecule type" value="Genomic_DNA"/>
</dbReference>
<dbReference type="CDD" id="cd01106">
    <property type="entry name" value="HTH_TipAL-Mta"/>
    <property type="match status" value="1"/>
</dbReference>
<accession>A0A4Y5YMZ6</accession>
<dbReference type="RefSeq" id="WP_140036209.1">
    <property type="nucleotide sequence ID" value="NZ_CP041040.1"/>
</dbReference>
<gene>
    <name evidence="3" type="ORF">FIV50_03470</name>
</gene>
<reference evidence="3 4" key="1">
    <citation type="submission" date="2019-06" db="EMBL/GenBank/DDBJ databases">
        <title>Complete genome of Microbacterium foliorum M2.</title>
        <authorList>
            <person name="Cao G."/>
        </authorList>
    </citation>
    <scope>NUCLEOTIDE SEQUENCE [LARGE SCALE GENOMIC DNA]</scope>
    <source>
        <strain evidence="3 4">M2</strain>
    </source>
</reference>
<dbReference type="PROSITE" id="PS50937">
    <property type="entry name" value="HTH_MERR_2"/>
    <property type="match status" value="1"/>
</dbReference>
<organism evidence="3 4">
    <name type="scientific">Microbacterium foliorum</name>
    <dbReference type="NCBI Taxonomy" id="104336"/>
    <lineage>
        <taxon>Bacteria</taxon>
        <taxon>Bacillati</taxon>
        <taxon>Actinomycetota</taxon>
        <taxon>Actinomycetes</taxon>
        <taxon>Micrococcales</taxon>
        <taxon>Microbacteriaceae</taxon>
        <taxon>Microbacterium</taxon>
    </lineage>
</organism>
<dbReference type="SUPFAM" id="SSF48371">
    <property type="entry name" value="ARM repeat"/>
    <property type="match status" value="1"/>
</dbReference>
<dbReference type="InterPro" id="IPR009061">
    <property type="entry name" value="DNA-bd_dom_put_sf"/>
</dbReference>
<evidence type="ECO:0000313" key="3">
    <source>
        <dbReference type="EMBL" id="QDE33926.1"/>
    </source>
</evidence>
<dbReference type="PROSITE" id="PS00552">
    <property type="entry name" value="HTH_MERR_1"/>
    <property type="match status" value="1"/>
</dbReference>
<dbReference type="GO" id="GO:0003700">
    <property type="term" value="F:DNA-binding transcription factor activity"/>
    <property type="evidence" value="ECO:0007669"/>
    <property type="project" value="InterPro"/>
</dbReference>
<dbReference type="SMART" id="SM00422">
    <property type="entry name" value="HTH_MERR"/>
    <property type="match status" value="1"/>
</dbReference>
<dbReference type="Gene3D" id="1.25.10.10">
    <property type="entry name" value="Leucine-rich Repeat Variant"/>
    <property type="match status" value="1"/>
</dbReference>
<dbReference type="InterPro" id="IPR047057">
    <property type="entry name" value="MerR_fam"/>
</dbReference>
<dbReference type="PANTHER" id="PTHR30204">
    <property type="entry name" value="REDOX-CYCLING DRUG-SENSING TRANSCRIPTIONAL ACTIVATOR SOXR"/>
    <property type="match status" value="1"/>
</dbReference>
<dbReference type="InterPro" id="IPR000551">
    <property type="entry name" value="MerR-type_HTH_dom"/>
</dbReference>